<dbReference type="EMBL" id="JBHTJN010000009">
    <property type="protein sequence ID" value="MFD0966166.1"/>
    <property type="molecule type" value="Genomic_DNA"/>
</dbReference>
<organism evidence="2 3">
    <name type="scientific">Seminibacterium arietis</name>
    <dbReference type="NCBI Taxonomy" id="1173502"/>
    <lineage>
        <taxon>Bacteria</taxon>
        <taxon>Pseudomonadati</taxon>
        <taxon>Pseudomonadota</taxon>
        <taxon>Gammaproteobacteria</taxon>
        <taxon>Pasteurellales</taxon>
        <taxon>Pasteurellaceae</taxon>
        <taxon>Seminibacterium</taxon>
    </lineage>
</organism>
<accession>A0ABW3I8A2</accession>
<evidence type="ECO:0000313" key="3">
    <source>
        <dbReference type="Proteomes" id="UP001596996"/>
    </source>
</evidence>
<evidence type="ECO:0000259" key="1">
    <source>
        <dbReference type="Pfam" id="PF01755"/>
    </source>
</evidence>
<keyword evidence="3" id="KW-1185">Reference proteome</keyword>
<dbReference type="InterPro" id="IPR002654">
    <property type="entry name" value="Glyco_trans_25"/>
</dbReference>
<feature type="domain" description="Glycosyl transferase family 25" evidence="1">
    <location>
        <begin position="2"/>
        <end position="184"/>
    </location>
</feature>
<comment type="caution">
    <text evidence="2">The sequence shown here is derived from an EMBL/GenBank/DDBJ whole genome shotgun (WGS) entry which is preliminary data.</text>
</comment>
<dbReference type="CDD" id="cd06532">
    <property type="entry name" value="Glyco_transf_25"/>
    <property type="match status" value="1"/>
</dbReference>
<protein>
    <submittedName>
        <fullName evidence="2">Glycosyltransferase family 25 protein</fullName>
    </submittedName>
</protein>
<dbReference type="Proteomes" id="UP001596996">
    <property type="component" value="Unassembled WGS sequence"/>
</dbReference>
<name>A0ABW3I8A2_9PAST</name>
<dbReference type="RefSeq" id="WP_380819985.1">
    <property type="nucleotide sequence ID" value="NZ_JBHTJN010000009.1"/>
</dbReference>
<proteinExistence type="predicted"/>
<reference evidence="3" key="1">
    <citation type="journal article" date="2019" name="Int. J. Syst. Evol. Microbiol.">
        <title>The Global Catalogue of Microorganisms (GCM) 10K type strain sequencing project: providing services to taxonomists for standard genome sequencing and annotation.</title>
        <authorList>
            <consortium name="The Broad Institute Genomics Platform"/>
            <consortium name="The Broad Institute Genome Sequencing Center for Infectious Disease"/>
            <person name="Wu L."/>
            <person name="Ma J."/>
        </authorList>
    </citation>
    <scope>NUCLEOTIDE SEQUENCE [LARGE SCALE GENOMIC DNA]</scope>
    <source>
        <strain evidence="3">CCUG 61707</strain>
    </source>
</reference>
<sequence length="271" mass="32628">MFNHVISLETAIDRRLHIEKEFKEQNIPFTFSNAFQPNEANDNIILNLVPNLNKTELTNGEKGCLISHLLLWKKCIDDNLPFISIFEDDILLSNEAHFFIKNYDWLKERFKLENNFIIRLETFLMEVEEDRNTLIKTFKNRKFNQLKSSHWGTAGYIISQPMAKNLLAQFKKMTVNDIHPIDQIIFNQLLSDNQYQIYQLNPAILIQELTLYKEKSHLKSDIEPDRRKIMNSKKIKRNLWQKIKREIWRYKIRKQEKLIKKQKEYQIVKFL</sequence>
<evidence type="ECO:0000313" key="2">
    <source>
        <dbReference type="EMBL" id="MFD0966166.1"/>
    </source>
</evidence>
<gene>
    <name evidence="2" type="ORF">ACFQ02_04770</name>
</gene>
<dbReference type="Pfam" id="PF01755">
    <property type="entry name" value="Glyco_transf_25"/>
    <property type="match status" value="1"/>
</dbReference>